<dbReference type="PANTHER" id="PTHR11434">
    <property type="entry name" value="NADH-UBIQUINONE OXIDOREDUCTASE SUBUNIT ND4L"/>
    <property type="match status" value="1"/>
</dbReference>
<dbReference type="NCBIfam" id="NF004320">
    <property type="entry name" value="PRK05715.1-2"/>
    <property type="match status" value="1"/>
</dbReference>
<dbReference type="EMBL" id="CP136051">
    <property type="protein sequence ID" value="WOK05336.1"/>
    <property type="molecule type" value="Genomic_DNA"/>
</dbReference>
<name>A0ABZ0ILD5_9BACT</name>
<dbReference type="PANTHER" id="PTHR11434:SF16">
    <property type="entry name" value="NADH-UBIQUINONE OXIDOREDUCTASE CHAIN 4L"/>
    <property type="match status" value="1"/>
</dbReference>
<gene>
    <name evidence="7 8" type="primary">nuoK</name>
    <name evidence="8" type="ORF">RT717_19845</name>
</gene>
<comment type="subunit">
    <text evidence="7">NDH-1 is composed of 14 different subunits. Subunits NuoA, H, J, K, L, M, N constitute the membrane sector of the complex.</text>
</comment>
<evidence type="ECO:0000256" key="7">
    <source>
        <dbReference type="HAMAP-Rule" id="MF_01456"/>
    </source>
</evidence>
<dbReference type="EC" id="7.1.1.-" evidence="7"/>
<dbReference type="Gene3D" id="1.10.287.3510">
    <property type="match status" value="1"/>
</dbReference>
<reference evidence="8 9" key="1">
    <citation type="journal article" date="2023" name="Microbiol. Resour. Announc.">
        <title>Complete Genome Sequence of Imperialibacter roseus strain P4T.</title>
        <authorList>
            <person name="Tizabi D.R."/>
            <person name="Bachvaroff T."/>
            <person name="Hill R.T."/>
        </authorList>
    </citation>
    <scope>NUCLEOTIDE SEQUENCE [LARGE SCALE GENOMIC DNA]</scope>
    <source>
        <strain evidence="8 9">P4T</strain>
    </source>
</reference>
<protein>
    <recommendedName>
        <fullName evidence="7">NADH-quinone oxidoreductase subunit K</fullName>
        <ecNumber evidence="7">7.1.1.-</ecNumber>
    </recommendedName>
    <alternativeName>
        <fullName evidence="7">NADH dehydrogenase I subunit K</fullName>
    </alternativeName>
    <alternativeName>
        <fullName evidence="7">NDH-1 subunit K</fullName>
    </alternativeName>
</protein>
<comment type="similarity">
    <text evidence="2 7">Belongs to the complex I subunit 4L family.</text>
</comment>
<sequence>MGNSIYLLLSAFVFSAGVALVLTRQNVIAVLIGVELVFNAANINFVYFNALYPERLDGQFFALVVITIAAAETALALAIILKLYRTYHTTNLDEISNLVEE</sequence>
<evidence type="ECO:0000256" key="2">
    <source>
        <dbReference type="ARBA" id="ARBA00010519"/>
    </source>
</evidence>
<comment type="subcellular location">
    <subcellularLocation>
        <location evidence="7">Cell membrane</location>
        <topology evidence="7">Multi-pass membrane protein</topology>
    </subcellularLocation>
    <subcellularLocation>
        <location evidence="1">Membrane</location>
        <topology evidence="1">Multi-pass membrane protein</topology>
    </subcellularLocation>
</comment>
<feature type="transmembrane region" description="Helical" evidence="7">
    <location>
        <begin position="6"/>
        <end position="22"/>
    </location>
</feature>
<keyword evidence="7" id="KW-1003">Cell membrane</keyword>
<dbReference type="RefSeq" id="WP_317488095.1">
    <property type="nucleotide sequence ID" value="NZ_CP136051.1"/>
</dbReference>
<evidence type="ECO:0000256" key="6">
    <source>
        <dbReference type="ARBA" id="ARBA00023136"/>
    </source>
</evidence>
<accession>A0ABZ0ILD5</accession>
<evidence type="ECO:0000313" key="8">
    <source>
        <dbReference type="EMBL" id="WOK05336.1"/>
    </source>
</evidence>
<keyword evidence="8" id="KW-0560">Oxidoreductase</keyword>
<dbReference type="GO" id="GO:0050136">
    <property type="term" value="F:NADH dehydrogenase (quinone) (non-electrogenic) activity"/>
    <property type="evidence" value="ECO:0007669"/>
    <property type="project" value="UniProtKB-EC"/>
</dbReference>
<keyword evidence="9" id="KW-1185">Reference proteome</keyword>
<keyword evidence="7" id="KW-1278">Translocase</keyword>
<dbReference type="Pfam" id="PF00420">
    <property type="entry name" value="Oxidored_q2"/>
    <property type="match status" value="1"/>
</dbReference>
<keyword evidence="7" id="KW-0874">Quinone</keyword>
<evidence type="ECO:0000256" key="1">
    <source>
        <dbReference type="ARBA" id="ARBA00004141"/>
    </source>
</evidence>
<keyword evidence="7" id="KW-0520">NAD</keyword>
<dbReference type="InterPro" id="IPR001133">
    <property type="entry name" value="NADH_UbQ_OxRdtase_chain4L/K"/>
</dbReference>
<evidence type="ECO:0000256" key="4">
    <source>
        <dbReference type="ARBA" id="ARBA00022692"/>
    </source>
</evidence>
<comment type="function">
    <text evidence="7">NDH-1 shuttles electrons from NADH, via FMN and iron-sulfur (Fe-S) centers, to quinones in the respiratory chain. The immediate electron acceptor for the enzyme in this species is believed to be a menaquinone. Couples the redox reaction to proton translocation (for every two electrons transferred, four hydrogen ions are translocated across the cytoplasmic membrane), and thus conserves the redox energy in a proton gradient.</text>
</comment>
<keyword evidence="5 7" id="KW-1133">Transmembrane helix</keyword>
<evidence type="ECO:0000313" key="9">
    <source>
        <dbReference type="Proteomes" id="UP001302349"/>
    </source>
</evidence>
<proteinExistence type="inferred from homology"/>
<keyword evidence="6 7" id="KW-0472">Membrane</keyword>
<feature type="transmembrane region" description="Helical" evidence="7">
    <location>
        <begin position="60"/>
        <end position="81"/>
    </location>
</feature>
<dbReference type="InterPro" id="IPR039428">
    <property type="entry name" value="NUOK/Mnh_C1-like"/>
</dbReference>
<evidence type="ECO:0000256" key="3">
    <source>
        <dbReference type="ARBA" id="ARBA00022448"/>
    </source>
</evidence>
<dbReference type="HAMAP" id="MF_01456">
    <property type="entry name" value="NDH1_NuoK"/>
    <property type="match status" value="1"/>
</dbReference>
<feature type="transmembrane region" description="Helical" evidence="7">
    <location>
        <begin position="27"/>
        <end position="48"/>
    </location>
</feature>
<comment type="catalytic activity">
    <reaction evidence="7">
        <text>a quinone + NADH + 5 H(+)(in) = a quinol + NAD(+) + 4 H(+)(out)</text>
        <dbReference type="Rhea" id="RHEA:57888"/>
        <dbReference type="ChEBI" id="CHEBI:15378"/>
        <dbReference type="ChEBI" id="CHEBI:24646"/>
        <dbReference type="ChEBI" id="CHEBI:57540"/>
        <dbReference type="ChEBI" id="CHEBI:57945"/>
        <dbReference type="ChEBI" id="CHEBI:132124"/>
    </reaction>
</comment>
<keyword evidence="3 7" id="KW-0813">Transport</keyword>
<dbReference type="Proteomes" id="UP001302349">
    <property type="component" value="Chromosome"/>
</dbReference>
<organism evidence="8 9">
    <name type="scientific">Imperialibacter roseus</name>
    <dbReference type="NCBI Taxonomy" id="1324217"/>
    <lineage>
        <taxon>Bacteria</taxon>
        <taxon>Pseudomonadati</taxon>
        <taxon>Bacteroidota</taxon>
        <taxon>Cytophagia</taxon>
        <taxon>Cytophagales</taxon>
        <taxon>Flammeovirgaceae</taxon>
        <taxon>Imperialibacter</taxon>
    </lineage>
</organism>
<keyword evidence="4 7" id="KW-0812">Transmembrane</keyword>
<evidence type="ECO:0000256" key="5">
    <source>
        <dbReference type="ARBA" id="ARBA00022989"/>
    </source>
</evidence>